<dbReference type="AlphaFoldDB" id="A0A4R3XSL4"/>
<evidence type="ECO:0000256" key="1">
    <source>
        <dbReference type="ARBA" id="ARBA00012528"/>
    </source>
</evidence>
<dbReference type="NCBIfam" id="TIGR00254">
    <property type="entry name" value="GGDEF"/>
    <property type="match status" value="1"/>
</dbReference>
<evidence type="ECO:0000256" key="2">
    <source>
        <dbReference type="ARBA" id="ARBA00034247"/>
    </source>
</evidence>
<reference evidence="5 6" key="1">
    <citation type="submission" date="2019-03" db="EMBL/GenBank/DDBJ databases">
        <title>Genomic Encyclopedia of Type Strains, Phase IV (KMG-IV): sequencing the most valuable type-strain genomes for metagenomic binning, comparative biology and taxonomic classification.</title>
        <authorList>
            <person name="Goeker M."/>
        </authorList>
    </citation>
    <scope>NUCLEOTIDE SEQUENCE [LARGE SCALE GENOMIC DNA]</scope>
    <source>
        <strain evidence="5 6">DSM 100309</strain>
    </source>
</reference>
<dbReference type="GO" id="GO:0043709">
    <property type="term" value="P:cell adhesion involved in single-species biofilm formation"/>
    <property type="evidence" value="ECO:0007669"/>
    <property type="project" value="TreeGrafter"/>
</dbReference>
<dbReference type="SMART" id="SM00267">
    <property type="entry name" value="GGDEF"/>
    <property type="match status" value="1"/>
</dbReference>
<dbReference type="PANTHER" id="PTHR45138">
    <property type="entry name" value="REGULATORY COMPONENTS OF SENSORY TRANSDUCTION SYSTEM"/>
    <property type="match status" value="1"/>
</dbReference>
<dbReference type="PROSITE" id="PS50887">
    <property type="entry name" value="GGDEF"/>
    <property type="match status" value="1"/>
</dbReference>
<keyword evidence="6" id="KW-1185">Reference proteome</keyword>
<dbReference type="GO" id="GO:0052621">
    <property type="term" value="F:diguanylate cyclase activity"/>
    <property type="evidence" value="ECO:0007669"/>
    <property type="project" value="UniProtKB-EC"/>
</dbReference>
<dbReference type="GO" id="GO:1902201">
    <property type="term" value="P:negative regulation of bacterial-type flagellum-dependent cell motility"/>
    <property type="evidence" value="ECO:0007669"/>
    <property type="project" value="TreeGrafter"/>
</dbReference>
<dbReference type="Gene3D" id="3.30.70.270">
    <property type="match status" value="1"/>
</dbReference>
<name>A0A4R3XSL4_9PROT</name>
<comment type="caution">
    <text evidence="5">The sequence shown here is derived from an EMBL/GenBank/DDBJ whole genome shotgun (WGS) entry which is preliminary data.</text>
</comment>
<proteinExistence type="predicted"/>
<evidence type="ECO:0000313" key="6">
    <source>
        <dbReference type="Proteomes" id="UP000295367"/>
    </source>
</evidence>
<comment type="catalytic activity">
    <reaction evidence="2">
        <text>2 GTP = 3',3'-c-di-GMP + 2 diphosphate</text>
        <dbReference type="Rhea" id="RHEA:24898"/>
        <dbReference type="ChEBI" id="CHEBI:33019"/>
        <dbReference type="ChEBI" id="CHEBI:37565"/>
        <dbReference type="ChEBI" id="CHEBI:58805"/>
        <dbReference type="EC" id="2.7.7.65"/>
    </reaction>
</comment>
<gene>
    <name evidence="5" type="ORF">EDC63_12524</name>
</gene>
<dbReference type="Proteomes" id="UP000295367">
    <property type="component" value="Unassembled WGS sequence"/>
</dbReference>
<accession>A0A4R3XSL4</accession>
<dbReference type="SUPFAM" id="SSF55073">
    <property type="entry name" value="Nucleotide cyclase"/>
    <property type="match status" value="1"/>
</dbReference>
<dbReference type="CDD" id="cd01949">
    <property type="entry name" value="GGDEF"/>
    <property type="match status" value="1"/>
</dbReference>
<dbReference type="RefSeq" id="WP_124946985.1">
    <property type="nucleotide sequence ID" value="NZ_BHVT01000056.1"/>
</dbReference>
<organism evidence="5 6">
    <name type="scientific">Sulfurirhabdus autotrophica</name>
    <dbReference type="NCBI Taxonomy" id="1706046"/>
    <lineage>
        <taxon>Bacteria</taxon>
        <taxon>Pseudomonadati</taxon>
        <taxon>Pseudomonadota</taxon>
        <taxon>Betaproteobacteria</taxon>
        <taxon>Nitrosomonadales</taxon>
        <taxon>Sulfuricellaceae</taxon>
        <taxon>Sulfurirhabdus</taxon>
    </lineage>
</organism>
<sequence length="488" mass="54774">MNLSLARLCLFALLILEIISGAAIYSLYKISSNEETDSKADLINASRSISVPITSLANTLRETATRIAQHPQTIRALKSGSESERIAQLENIRTFYPDANIQWALPNDTTTSIPLTPPLSVVYSRTMQDGRDELINNAAPALLTLTLAQPVMDPVNKAILGFVVINNRGVELQSIFKSLQMQNTFVELQQSNNNAPYSTLMRAGNSHLKTDNFQELKDLPGTAWRLAVWHPPMSTAKHVVSTFQEYLIVWLALSAFLCATIGGLYFFSKKYLAHDINTILTFFSDIRHARLRKTYTIKLTDIHPNFEIMYRLGKLMLGKHKQVSDFASIDFLSQTNNRRSFETKQSEVFKTLAEGWAHSLLILDIDNFKYVNDTHGHDAGDALIIQFGKALKEHLRGSDFIARLGGDEFCVIFPNTPLKRATELAERLREKMPSELQLKEGVMHKLHWSGGLSEYRKSDTSENMALARADSALLEAKRAGRNKTMLAA</sequence>
<feature type="transmembrane region" description="Helical" evidence="3">
    <location>
        <begin position="247"/>
        <end position="267"/>
    </location>
</feature>
<feature type="domain" description="GGDEF" evidence="4">
    <location>
        <begin position="356"/>
        <end position="488"/>
    </location>
</feature>
<keyword evidence="3" id="KW-0812">Transmembrane</keyword>
<dbReference type="OrthoDB" id="23692at2"/>
<evidence type="ECO:0000256" key="3">
    <source>
        <dbReference type="SAM" id="Phobius"/>
    </source>
</evidence>
<keyword evidence="3" id="KW-0472">Membrane</keyword>
<dbReference type="Pfam" id="PF00990">
    <property type="entry name" value="GGDEF"/>
    <property type="match status" value="1"/>
</dbReference>
<dbReference type="InterPro" id="IPR000160">
    <property type="entry name" value="GGDEF_dom"/>
</dbReference>
<evidence type="ECO:0000313" key="5">
    <source>
        <dbReference type="EMBL" id="TCV81236.1"/>
    </source>
</evidence>
<dbReference type="EMBL" id="SMCO01000025">
    <property type="protein sequence ID" value="TCV81236.1"/>
    <property type="molecule type" value="Genomic_DNA"/>
</dbReference>
<dbReference type="PANTHER" id="PTHR45138:SF9">
    <property type="entry name" value="DIGUANYLATE CYCLASE DGCM-RELATED"/>
    <property type="match status" value="1"/>
</dbReference>
<dbReference type="InterPro" id="IPR043128">
    <property type="entry name" value="Rev_trsase/Diguanyl_cyclase"/>
</dbReference>
<dbReference type="InterPro" id="IPR050469">
    <property type="entry name" value="Diguanylate_Cyclase"/>
</dbReference>
<dbReference type="InterPro" id="IPR029787">
    <property type="entry name" value="Nucleotide_cyclase"/>
</dbReference>
<evidence type="ECO:0000259" key="4">
    <source>
        <dbReference type="PROSITE" id="PS50887"/>
    </source>
</evidence>
<dbReference type="GO" id="GO:0005886">
    <property type="term" value="C:plasma membrane"/>
    <property type="evidence" value="ECO:0007669"/>
    <property type="project" value="TreeGrafter"/>
</dbReference>
<dbReference type="EC" id="2.7.7.65" evidence="1"/>
<dbReference type="FunFam" id="3.30.70.270:FF:000001">
    <property type="entry name" value="Diguanylate cyclase domain protein"/>
    <property type="match status" value="1"/>
</dbReference>
<keyword evidence="3" id="KW-1133">Transmembrane helix</keyword>
<protein>
    <recommendedName>
        <fullName evidence="1">diguanylate cyclase</fullName>
        <ecNumber evidence="1">2.7.7.65</ecNumber>
    </recommendedName>
</protein>